<dbReference type="GO" id="GO:0015344">
    <property type="term" value="F:siderophore uptake transmembrane transporter activity"/>
    <property type="evidence" value="ECO:0007669"/>
    <property type="project" value="TreeGrafter"/>
</dbReference>
<feature type="domain" description="TonB-dependent receptor plug" evidence="14">
    <location>
        <begin position="68"/>
        <end position="166"/>
    </location>
</feature>
<evidence type="ECO:0000256" key="4">
    <source>
        <dbReference type="ARBA" id="ARBA00022452"/>
    </source>
</evidence>
<dbReference type="Proteomes" id="UP000652567">
    <property type="component" value="Unassembled WGS sequence"/>
</dbReference>
<dbReference type="Pfam" id="PF07715">
    <property type="entry name" value="Plug"/>
    <property type="match status" value="1"/>
</dbReference>
<evidence type="ECO:0000256" key="3">
    <source>
        <dbReference type="ARBA" id="ARBA00022448"/>
    </source>
</evidence>
<dbReference type="PANTHER" id="PTHR32552">
    <property type="entry name" value="FERRICHROME IRON RECEPTOR-RELATED"/>
    <property type="match status" value="1"/>
</dbReference>
<gene>
    <name evidence="15" type="ORF">C4F51_13205</name>
</gene>
<dbReference type="InterPro" id="IPR012910">
    <property type="entry name" value="Plug_dom"/>
</dbReference>
<accession>A0A928V6N3</accession>
<comment type="similarity">
    <text evidence="2 10 11">Belongs to the TonB-dependent receptor family.</text>
</comment>
<keyword evidence="7 10" id="KW-0472">Membrane</keyword>
<evidence type="ECO:0000256" key="12">
    <source>
        <dbReference type="SAM" id="SignalP"/>
    </source>
</evidence>
<protein>
    <submittedName>
        <fullName evidence="15">TonB-dependent siderophore receptor</fullName>
    </submittedName>
</protein>
<evidence type="ECO:0000313" key="16">
    <source>
        <dbReference type="Proteomes" id="UP000652567"/>
    </source>
</evidence>
<evidence type="ECO:0000259" key="14">
    <source>
        <dbReference type="Pfam" id="PF07715"/>
    </source>
</evidence>
<dbReference type="PROSITE" id="PS52016">
    <property type="entry name" value="TONB_DEPENDENT_REC_3"/>
    <property type="match status" value="1"/>
</dbReference>
<evidence type="ECO:0000256" key="7">
    <source>
        <dbReference type="ARBA" id="ARBA00023136"/>
    </source>
</evidence>
<evidence type="ECO:0000256" key="10">
    <source>
        <dbReference type="PROSITE-ProRule" id="PRU01360"/>
    </source>
</evidence>
<keyword evidence="3 10" id="KW-0813">Transport</keyword>
<name>A0A928V6N3_9GAMM</name>
<keyword evidence="6 11" id="KW-0798">TonB box</keyword>
<dbReference type="InterPro" id="IPR000531">
    <property type="entry name" value="Beta-barrel_TonB"/>
</dbReference>
<dbReference type="GO" id="GO:0038023">
    <property type="term" value="F:signaling receptor activity"/>
    <property type="evidence" value="ECO:0007669"/>
    <property type="project" value="InterPro"/>
</dbReference>
<keyword evidence="4 10" id="KW-1134">Transmembrane beta strand</keyword>
<keyword evidence="9 10" id="KW-0998">Cell outer membrane</keyword>
<keyword evidence="5 10" id="KW-0812">Transmembrane</keyword>
<dbReference type="InterPro" id="IPR010105">
    <property type="entry name" value="TonB_sidphr_rcpt"/>
</dbReference>
<dbReference type="Gene3D" id="2.170.130.10">
    <property type="entry name" value="TonB-dependent receptor, plug domain"/>
    <property type="match status" value="1"/>
</dbReference>
<dbReference type="InterPro" id="IPR037066">
    <property type="entry name" value="Plug_dom_sf"/>
</dbReference>
<organism evidence="15 16">
    <name type="scientific">Cellvibrio polysaccharolyticus</name>
    <dbReference type="NCBI Taxonomy" id="2082724"/>
    <lineage>
        <taxon>Bacteria</taxon>
        <taxon>Pseudomonadati</taxon>
        <taxon>Pseudomonadota</taxon>
        <taxon>Gammaproteobacteria</taxon>
        <taxon>Cellvibrionales</taxon>
        <taxon>Cellvibrionaceae</taxon>
        <taxon>Cellvibrio</taxon>
    </lineage>
</organism>
<evidence type="ECO:0000256" key="2">
    <source>
        <dbReference type="ARBA" id="ARBA00009810"/>
    </source>
</evidence>
<evidence type="ECO:0000256" key="5">
    <source>
        <dbReference type="ARBA" id="ARBA00022692"/>
    </source>
</evidence>
<dbReference type="Gene3D" id="2.40.170.20">
    <property type="entry name" value="TonB-dependent receptor, beta-barrel domain"/>
    <property type="match status" value="1"/>
</dbReference>
<comment type="caution">
    <text evidence="15">The sequence shown here is derived from an EMBL/GenBank/DDBJ whole genome shotgun (WGS) entry which is preliminary data.</text>
</comment>
<feature type="domain" description="TonB-dependent receptor-like beta-barrel" evidence="13">
    <location>
        <begin position="246"/>
        <end position="730"/>
    </location>
</feature>
<dbReference type="AlphaFoldDB" id="A0A928V6N3"/>
<feature type="chain" id="PRO_5037748189" evidence="12">
    <location>
        <begin position="36"/>
        <end position="762"/>
    </location>
</feature>
<dbReference type="GO" id="GO:0015891">
    <property type="term" value="P:siderophore transport"/>
    <property type="evidence" value="ECO:0007669"/>
    <property type="project" value="InterPro"/>
</dbReference>
<keyword evidence="8 15" id="KW-0675">Receptor</keyword>
<feature type="signal peptide" evidence="12">
    <location>
        <begin position="1"/>
        <end position="35"/>
    </location>
</feature>
<dbReference type="RefSeq" id="WP_193910476.1">
    <property type="nucleotide sequence ID" value="NZ_PRDL01000001.1"/>
</dbReference>
<comment type="subcellular location">
    <subcellularLocation>
        <location evidence="1 10">Cell outer membrane</location>
        <topology evidence="1 10">Multi-pass membrane protein</topology>
    </subcellularLocation>
</comment>
<evidence type="ECO:0000256" key="8">
    <source>
        <dbReference type="ARBA" id="ARBA00023170"/>
    </source>
</evidence>
<evidence type="ECO:0000256" key="1">
    <source>
        <dbReference type="ARBA" id="ARBA00004571"/>
    </source>
</evidence>
<dbReference type="PANTHER" id="PTHR32552:SF83">
    <property type="entry name" value="BLR3904 PROTEIN"/>
    <property type="match status" value="1"/>
</dbReference>
<dbReference type="NCBIfam" id="TIGR01783">
    <property type="entry name" value="TonB-siderophor"/>
    <property type="match status" value="1"/>
</dbReference>
<reference evidence="15" key="1">
    <citation type="submission" date="2018-07" db="EMBL/GenBank/DDBJ databases">
        <title>Genome assembly of strain Ka43.</title>
        <authorList>
            <person name="Kukolya J."/>
            <person name="Nagy I."/>
            <person name="Horvath B."/>
            <person name="Toth A."/>
        </authorList>
    </citation>
    <scope>NUCLEOTIDE SEQUENCE</scope>
    <source>
        <strain evidence="15">KB43</strain>
    </source>
</reference>
<proteinExistence type="inferred from homology"/>
<dbReference type="SUPFAM" id="SSF56935">
    <property type="entry name" value="Porins"/>
    <property type="match status" value="1"/>
</dbReference>
<keyword evidence="12" id="KW-0732">Signal</keyword>
<evidence type="ECO:0000313" key="15">
    <source>
        <dbReference type="EMBL" id="MBE8718145.1"/>
    </source>
</evidence>
<dbReference type="GO" id="GO:0009279">
    <property type="term" value="C:cell outer membrane"/>
    <property type="evidence" value="ECO:0007669"/>
    <property type="project" value="UniProtKB-SubCell"/>
</dbReference>
<evidence type="ECO:0000256" key="9">
    <source>
        <dbReference type="ARBA" id="ARBA00023237"/>
    </source>
</evidence>
<dbReference type="Pfam" id="PF00593">
    <property type="entry name" value="TonB_dep_Rec_b-barrel"/>
    <property type="match status" value="1"/>
</dbReference>
<evidence type="ECO:0000256" key="6">
    <source>
        <dbReference type="ARBA" id="ARBA00023077"/>
    </source>
</evidence>
<evidence type="ECO:0000256" key="11">
    <source>
        <dbReference type="RuleBase" id="RU003357"/>
    </source>
</evidence>
<dbReference type="EMBL" id="PRDL01000001">
    <property type="protein sequence ID" value="MBE8718145.1"/>
    <property type="molecule type" value="Genomic_DNA"/>
</dbReference>
<dbReference type="InterPro" id="IPR039426">
    <property type="entry name" value="TonB-dep_rcpt-like"/>
</dbReference>
<evidence type="ECO:0000259" key="13">
    <source>
        <dbReference type="Pfam" id="PF00593"/>
    </source>
</evidence>
<dbReference type="CDD" id="cd01347">
    <property type="entry name" value="ligand_gated_channel"/>
    <property type="match status" value="1"/>
</dbReference>
<sequence>MTQCTIDHSPILAGTRLKPLVAALVCITASSMSYAQSSNETAPTLKTVQVKGQTEAQAPSSPKFTAPLVDTPQTLQIIPEEVFTQQGAQNLTDVLANTPGISFNAGENGFSTGNSNFSLRGFDTSGSIFVDGARDSGSYSRDIFNVEQVEVAKGPAADNGRGSAGGYINLSTKTPRLENFRSATISYGDDEYDSKARHRLTTDINQKVSPGAAVRLNLMVEDSGVAGRERADSNNWGVAPSVAWGLDSSTRFTLAYQHLEQEARPDWGVPAAMIKGMMRYDAVAASADRDNFYGLASDYDDTKSDSLLAKVEHDFSSTLSFSNQTRLSKTDREARFTVPTGYTPATQQMTSQTQIYDREAASFSNLSNLTALFNTGSIKHHLVAGVEFSRESSDANRYGTNNPAATNIFNPDAYRSPAFELNATQANKVGVNTQAIYIYDTLTLNDQWQLTAGVRGERYKVTIDSNNADGSSSGALNGYKESETTAGGKIGLVYKPASNGSIYVAVGESSLPAGSFLSNPDISRTGDNAFPGFVADAKVVKSRNYEIGTKWDFFDSRLSTNLAVFSTEKRNVAITGLEVGETSASLKGHGKQIVEGVEFGISGKITEQWDVFGGFVILDSERKHSAWLDDVRKRANPADYGTATRTSGDELAFTPKESASLWTTWRFDAGLTIGAGIQHVGDSWAGRPDDASRIIPNGTFGKLPGYTIGNLMASYTFNENLTLRLNVNNVTDELYATSTNWPANRVLLGTARSAMLSADIHF</sequence>
<dbReference type="InterPro" id="IPR036942">
    <property type="entry name" value="Beta-barrel_TonB_sf"/>
</dbReference>
<keyword evidence="16" id="KW-1185">Reference proteome</keyword>